<accession>X1GES6</accession>
<evidence type="ECO:0000313" key="2">
    <source>
        <dbReference type="EMBL" id="GAH55722.1"/>
    </source>
</evidence>
<dbReference type="InterPro" id="IPR029787">
    <property type="entry name" value="Nucleotide_cyclase"/>
</dbReference>
<dbReference type="InterPro" id="IPR000160">
    <property type="entry name" value="GGDEF_dom"/>
</dbReference>
<dbReference type="GO" id="GO:0043709">
    <property type="term" value="P:cell adhesion involved in single-species biofilm formation"/>
    <property type="evidence" value="ECO:0007669"/>
    <property type="project" value="TreeGrafter"/>
</dbReference>
<dbReference type="InterPro" id="IPR043128">
    <property type="entry name" value="Rev_trsase/Diguanyl_cyclase"/>
</dbReference>
<feature type="domain" description="GGDEF" evidence="1">
    <location>
        <begin position="10"/>
        <end position="136"/>
    </location>
</feature>
<proteinExistence type="predicted"/>
<dbReference type="EMBL" id="BARU01024994">
    <property type="protein sequence ID" value="GAH55722.1"/>
    <property type="molecule type" value="Genomic_DNA"/>
</dbReference>
<dbReference type="PANTHER" id="PTHR45138:SF9">
    <property type="entry name" value="DIGUANYLATE CYCLASE DGCM-RELATED"/>
    <property type="match status" value="1"/>
</dbReference>
<dbReference type="SUPFAM" id="SSF55073">
    <property type="entry name" value="Nucleotide cyclase"/>
    <property type="match status" value="1"/>
</dbReference>
<protein>
    <recommendedName>
        <fullName evidence="1">GGDEF domain-containing protein</fullName>
    </recommendedName>
</protein>
<dbReference type="PANTHER" id="PTHR45138">
    <property type="entry name" value="REGULATORY COMPONENTS OF SENSORY TRANSDUCTION SYSTEM"/>
    <property type="match status" value="1"/>
</dbReference>
<dbReference type="NCBIfam" id="TIGR00254">
    <property type="entry name" value="GGDEF"/>
    <property type="match status" value="1"/>
</dbReference>
<dbReference type="GO" id="GO:0005886">
    <property type="term" value="C:plasma membrane"/>
    <property type="evidence" value="ECO:0007669"/>
    <property type="project" value="TreeGrafter"/>
</dbReference>
<dbReference type="InterPro" id="IPR050469">
    <property type="entry name" value="Diguanylate_Cyclase"/>
</dbReference>
<dbReference type="CDD" id="cd01949">
    <property type="entry name" value="GGDEF"/>
    <property type="match status" value="1"/>
</dbReference>
<dbReference type="PROSITE" id="PS50887">
    <property type="entry name" value="GGDEF"/>
    <property type="match status" value="1"/>
</dbReference>
<gene>
    <name evidence="2" type="ORF">S03H2_40321</name>
</gene>
<name>X1GES6_9ZZZZ</name>
<reference evidence="2" key="1">
    <citation type="journal article" date="2014" name="Front. Microbiol.">
        <title>High frequency of phylogenetically diverse reductive dehalogenase-homologous genes in deep subseafloor sedimentary metagenomes.</title>
        <authorList>
            <person name="Kawai M."/>
            <person name="Futagami T."/>
            <person name="Toyoda A."/>
            <person name="Takaki Y."/>
            <person name="Nishi S."/>
            <person name="Hori S."/>
            <person name="Arai W."/>
            <person name="Tsubouchi T."/>
            <person name="Morono Y."/>
            <person name="Uchiyama I."/>
            <person name="Ito T."/>
            <person name="Fujiyama A."/>
            <person name="Inagaki F."/>
            <person name="Takami H."/>
        </authorList>
    </citation>
    <scope>NUCLEOTIDE SEQUENCE</scope>
    <source>
        <strain evidence="2">Expedition CK06-06</strain>
    </source>
</reference>
<dbReference type="GO" id="GO:0052621">
    <property type="term" value="F:diguanylate cyclase activity"/>
    <property type="evidence" value="ECO:0007669"/>
    <property type="project" value="TreeGrafter"/>
</dbReference>
<comment type="caution">
    <text evidence="2">The sequence shown here is derived from an EMBL/GenBank/DDBJ whole genome shotgun (WGS) entry which is preliminary data.</text>
</comment>
<dbReference type="SMART" id="SM00267">
    <property type="entry name" value="GGDEF"/>
    <property type="match status" value="1"/>
</dbReference>
<evidence type="ECO:0000259" key="1">
    <source>
        <dbReference type="PROSITE" id="PS50887"/>
    </source>
</evidence>
<dbReference type="Pfam" id="PF00990">
    <property type="entry name" value="GGDEF"/>
    <property type="match status" value="1"/>
</dbReference>
<organism evidence="2">
    <name type="scientific">marine sediment metagenome</name>
    <dbReference type="NCBI Taxonomy" id="412755"/>
    <lineage>
        <taxon>unclassified sequences</taxon>
        <taxon>metagenomes</taxon>
        <taxon>ecological metagenomes</taxon>
    </lineage>
</organism>
<dbReference type="AlphaFoldDB" id="X1GES6"/>
<sequence length="136" mass="15743">MIKTANRSKTLILLLYLDINGFKAINDTYGHAEGDMVLKEVVQLFKSTLREIDIICRIGGDEFLLIFPENSSDEIPLIRERLNINLQKLNQTLNRPYKIDFSIGFSVYDPANPQTIEKLIYLADQKMYEDKSKNEK</sequence>
<dbReference type="GO" id="GO:1902201">
    <property type="term" value="P:negative regulation of bacterial-type flagellum-dependent cell motility"/>
    <property type="evidence" value="ECO:0007669"/>
    <property type="project" value="TreeGrafter"/>
</dbReference>
<dbReference type="Gene3D" id="3.30.70.270">
    <property type="match status" value="1"/>
</dbReference>